<accession>A0A1H9DMD4</accession>
<dbReference type="Gene3D" id="2.40.128.110">
    <property type="entry name" value="Lipid/polyisoprenoid-binding, YceI-like"/>
    <property type="match status" value="1"/>
</dbReference>
<evidence type="ECO:0000313" key="3">
    <source>
        <dbReference type="Proteomes" id="UP000198999"/>
    </source>
</evidence>
<protein>
    <submittedName>
        <fullName evidence="2">YceI-like domain-containing protein</fullName>
    </submittedName>
</protein>
<dbReference type="Proteomes" id="UP000198999">
    <property type="component" value="Unassembled WGS sequence"/>
</dbReference>
<dbReference type="InterPro" id="IPR007372">
    <property type="entry name" value="Lipid/polyisoprenoid-bd_YceI"/>
</dbReference>
<keyword evidence="3" id="KW-1185">Reference proteome</keyword>
<feature type="domain" description="Lipid/polyisoprenoid-binding YceI-like" evidence="1">
    <location>
        <begin position="87"/>
        <end position="189"/>
    </location>
</feature>
<name>A0A1H9DMD4_9FLAO</name>
<organism evidence="2 3">
    <name type="scientific">Hyunsoonleella jejuensis</name>
    <dbReference type="NCBI Taxonomy" id="419940"/>
    <lineage>
        <taxon>Bacteria</taxon>
        <taxon>Pseudomonadati</taxon>
        <taxon>Bacteroidota</taxon>
        <taxon>Flavobacteriia</taxon>
        <taxon>Flavobacteriales</taxon>
        <taxon>Flavobacteriaceae</taxon>
    </lineage>
</organism>
<proteinExistence type="predicted"/>
<evidence type="ECO:0000259" key="1">
    <source>
        <dbReference type="Pfam" id="PF04264"/>
    </source>
</evidence>
<gene>
    <name evidence="2" type="ORF">SAMN05421824_1285</name>
</gene>
<evidence type="ECO:0000313" key="2">
    <source>
        <dbReference type="EMBL" id="SEQ14670.1"/>
    </source>
</evidence>
<reference evidence="2 3" key="1">
    <citation type="submission" date="2016-10" db="EMBL/GenBank/DDBJ databases">
        <authorList>
            <person name="de Groot N.N."/>
        </authorList>
    </citation>
    <scope>NUCLEOTIDE SEQUENCE [LARGE SCALE GENOMIC DNA]</scope>
    <source>
        <strain evidence="2 3">DSM 21035</strain>
    </source>
</reference>
<dbReference type="Pfam" id="PF04264">
    <property type="entry name" value="YceI"/>
    <property type="match status" value="1"/>
</dbReference>
<sequence length="194" mass="22158">MKRVLLFFIILIFFGFTYAEYANNTFVLIKPESKLVIHGKTNVNKFNCAYNVLTLQDPIPVYFELKGNRMVFKKTQLVLNNSCFSCGNKVMNKDFLKLLNSETYPNIIITLNEVESYAENDNIIQANVDIEIAGVVNSYTFPMQVNMYDTMQISGILDVNICDFNMKPPKKALGLVVVNEIIQIDFALQIKNQS</sequence>
<dbReference type="AlphaFoldDB" id="A0A1H9DMD4"/>
<dbReference type="SUPFAM" id="SSF101874">
    <property type="entry name" value="YceI-like"/>
    <property type="match status" value="1"/>
</dbReference>
<dbReference type="OrthoDB" id="1121590at2"/>
<dbReference type="EMBL" id="FOFN01000001">
    <property type="protein sequence ID" value="SEQ14670.1"/>
    <property type="molecule type" value="Genomic_DNA"/>
</dbReference>
<dbReference type="STRING" id="419940.SAMN05421824_1285"/>
<dbReference type="InterPro" id="IPR036761">
    <property type="entry name" value="TTHA0802/YceI-like_sf"/>
</dbReference>